<evidence type="ECO:0000259" key="1">
    <source>
        <dbReference type="SMART" id="SM00849"/>
    </source>
</evidence>
<dbReference type="RefSeq" id="WP_006782002.1">
    <property type="nucleotide sequence ID" value="NZ_CP040506.1"/>
</dbReference>
<evidence type="ECO:0000313" key="3">
    <source>
        <dbReference type="Proteomes" id="UP000005384"/>
    </source>
</evidence>
<reference evidence="2 3" key="1">
    <citation type="submission" date="2011-08" db="EMBL/GenBank/DDBJ databases">
        <title>The Genome Sequence of Clostridium hathewayi WAL-18680.</title>
        <authorList>
            <consortium name="The Broad Institute Genome Sequencing Platform"/>
            <person name="Earl A."/>
            <person name="Ward D."/>
            <person name="Feldgarden M."/>
            <person name="Gevers D."/>
            <person name="Finegold S.M."/>
            <person name="Summanen P.H."/>
            <person name="Molitoris D.R."/>
            <person name="Song M."/>
            <person name="Daigneault M."/>
            <person name="Allen-Vercoe E."/>
            <person name="Young S.K."/>
            <person name="Zeng Q."/>
            <person name="Gargeya S."/>
            <person name="Fitzgerald M."/>
            <person name="Haas B."/>
            <person name="Abouelleil A."/>
            <person name="Alvarado L."/>
            <person name="Arachchi H.M."/>
            <person name="Berlin A."/>
            <person name="Brown A."/>
            <person name="Chapman S.B."/>
            <person name="Chen Z."/>
            <person name="Dunbar C."/>
            <person name="Freedman E."/>
            <person name="Gearin G."/>
            <person name="Gellesch M."/>
            <person name="Goldberg J."/>
            <person name="Griggs A."/>
            <person name="Gujja S."/>
            <person name="Heiman D."/>
            <person name="Howarth C."/>
            <person name="Larson L."/>
            <person name="Lui A."/>
            <person name="MacDonald P.J.P."/>
            <person name="Montmayeur A."/>
            <person name="Murphy C."/>
            <person name="Neiman D."/>
            <person name="Pearson M."/>
            <person name="Priest M."/>
            <person name="Roberts A."/>
            <person name="Saif S."/>
            <person name="Shea T."/>
            <person name="Shenoy N."/>
            <person name="Sisk P."/>
            <person name="Stolte C."/>
            <person name="Sykes S."/>
            <person name="Wortman J."/>
            <person name="Nusbaum C."/>
            <person name="Birren B."/>
        </authorList>
    </citation>
    <scope>NUCLEOTIDE SEQUENCE [LARGE SCALE GENOMIC DNA]</scope>
    <source>
        <strain evidence="2 3">WAL-18680</strain>
    </source>
</reference>
<accession>G5IKI3</accession>
<dbReference type="InterPro" id="IPR001279">
    <property type="entry name" value="Metallo-B-lactamas"/>
</dbReference>
<dbReference type="AlphaFoldDB" id="G5IKI3"/>
<gene>
    <name evidence="2" type="ORF">HMPREF9473_04011</name>
</gene>
<dbReference type="OrthoDB" id="9802248at2"/>
<dbReference type="Pfam" id="PF00753">
    <property type="entry name" value="Lactamase_B"/>
    <property type="match status" value="1"/>
</dbReference>
<comment type="caution">
    <text evidence="2">The sequence shown here is derived from an EMBL/GenBank/DDBJ whole genome shotgun (WGS) entry which is preliminary data.</text>
</comment>
<name>G5IKI3_9FIRM</name>
<protein>
    <recommendedName>
        <fullName evidence="1">Metallo-beta-lactamase domain-containing protein</fullName>
    </recommendedName>
</protein>
<dbReference type="SMART" id="SM00849">
    <property type="entry name" value="Lactamase_B"/>
    <property type="match status" value="1"/>
</dbReference>
<dbReference type="EMBL" id="ADLN01000111">
    <property type="protein sequence ID" value="EHI58012.1"/>
    <property type="molecule type" value="Genomic_DNA"/>
</dbReference>
<organism evidence="2 3">
    <name type="scientific">Hungatella hathewayi WAL-18680</name>
    <dbReference type="NCBI Taxonomy" id="742737"/>
    <lineage>
        <taxon>Bacteria</taxon>
        <taxon>Bacillati</taxon>
        <taxon>Bacillota</taxon>
        <taxon>Clostridia</taxon>
        <taxon>Lachnospirales</taxon>
        <taxon>Lachnospiraceae</taxon>
        <taxon>Hungatella</taxon>
    </lineage>
</organism>
<evidence type="ECO:0000313" key="2">
    <source>
        <dbReference type="EMBL" id="EHI58012.1"/>
    </source>
</evidence>
<feature type="domain" description="Metallo-beta-lactamase" evidence="1">
    <location>
        <begin position="24"/>
        <end position="216"/>
    </location>
</feature>
<dbReference type="HOGENOM" id="CLU_030571_2_4_9"/>
<dbReference type="InterPro" id="IPR050855">
    <property type="entry name" value="NDM-1-like"/>
</dbReference>
<sequence>MRIHERIQIIGSGNSGFSITHPDDCTIYLLETEAGCAMIDAGCGIQTELIIQELAAAGHQPEDVKSILLTHGHGDHAGGVAELSERCRADVYALPETARYVTEGDEKSLSVDKAIEAGIYDEDFHIRPCPVIPLPDGQTLQIGDLEIRARLMEGHCSGHGCYEVQLGGQTVIFSGDSVFCGGKISIQAIWDCDLQKYIETCQMLERLHPDVLLPSHGGIALNRGRKQIEMAMRKIRELKLPENLE</sequence>
<dbReference type="PANTHER" id="PTHR42951:SF4">
    <property type="entry name" value="ACYL-COENZYME A THIOESTERASE MBLAC2"/>
    <property type="match status" value="1"/>
</dbReference>
<dbReference type="PATRIC" id="fig|742737.3.peg.3997"/>
<dbReference type="SUPFAM" id="SSF56281">
    <property type="entry name" value="Metallo-hydrolase/oxidoreductase"/>
    <property type="match status" value="1"/>
</dbReference>
<keyword evidence="3" id="KW-1185">Reference proteome</keyword>
<proteinExistence type="predicted"/>
<dbReference type="PANTHER" id="PTHR42951">
    <property type="entry name" value="METALLO-BETA-LACTAMASE DOMAIN-CONTAINING"/>
    <property type="match status" value="1"/>
</dbReference>
<dbReference type="Gene3D" id="3.60.15.10">
    <property type="entry name" value="Ribonuclease Z/Hydroxyacylglutathione hydrolase-like"/>
    <property type="match status" value="1"/>
</dbReference>
<dbReference type="Proteomes" id="UP000005384">
    <property type="component" value="Unassembled WGS sequence"/>
</dbReference>
<dbReference type="InterPro" id="IPR036866">
    <property type="entry name" value="RibonucZ/Hydroxyglut_hydro"/>
</dbReference>